<keyword evidence="5" id="KW-0863">Zinc-finger</keyword>
<feature type="domain" description="YrdC-like" evidence="11">
    <location>
        <begin position="224"/>
        <end position="409"/>
    </location>
</feature>
<dbReference type="PANTHER" id="PTHR42959:SF1">
    <property type="entry name" value="CARBAMOYLTRANSFERASE HYPF"/>
    <property type="match status" value="1"/>
</dbReference>
<dbReference type="InterPro" id="IPR055128">
    <property type="entry name" value="HypF_C_2"/>
</dbReference>
<dbReference type="EC" id="6.2.-.-" evidence="8"/>
<dbReference type="Proteomes" id="UP000642284">
    <property type="component" value="Unassembled WGS sequence"/>
</dbReference>
<comment type="pathway">
    <text evidence="1">Protein modification; [NiFe] hydrogenase maturation.</text>
</comment>
<protein>
    <recommendedName>
        <fullName evidence="8">Carbamoyltransferase</fullName>
        <ecNumber evidence="8">6.2.-.-</ecNumber>
    </recommendedName>
</protein>
<keyword evidence="4" id="KW-0479">Metal-binding</keyword>
<dbReference type="PROSITE" id="PS51163">
    <property type="entry name" value="YRDC"/>
    <property type="match status" value="1"/>
</dbReference>
<feature type="active site" evidence="9">
    <location>
        <position position="40"/>
    </location>
</feature>
<comment type="catalytic activity">
    <reaction evidence="7">
        <text>C-terminal L-cysteinyl-[HypE protein] + carbamoyl phosphate + ATP + H2O = C-terminal S-carboxamide-L-cysteinyl-[HypE protein] + AMP + phosphate + diphosphate + H(+)</text>
        <dbReference type="Rhea" id="RHEA:55636"/>
        <dbReference type="Rhea" id="RHEA-COMP:14247"/>
        <dbReference type="Rhea" id="RHEA-COMP:14392"/>
        <dbReference type="ChEBI" id="CHEBI:15377"/>
        <dbReference type="ChEBI" id="CHEBI:15378"/>
        <dbReference type="ChEBI" id="CHEBI:30616"/>
        <dbReference type="ChEBI" id="CHEBI:33019"/>
        <dbReference type="ChEBI" id="CHEBI:43474"/>
        <dbReference type="ChEBI" id="CHEBI:58228"/>
        <dbReference type="ChEBI" id="CHEBI:76913"/>
        <dbReference type="ChEBI" id="CHEBI:139126"/>
        <dbReference type="ChEBI" id="CHEBI:456215"/>
    </reaction>
</comment>
<evidence type="ECO:0000256" key="8">
    <source>
        <dbReference type="PIRNR" id="PIRNR006256"/>
    </source>
</evidence>
<evidence type="ECO:0000256" key="4">
    <source>
        <dbReference type="ARBA" id="ARBA00022723"/>
    </source>
</evidence>
<dbReference type="Pfam" id="PF17788">
    <property type="entry name" value="HypF_C"/>
    <property type="match status" value="1"/>
</dbReference>
<keyword evidence="9" id="KW-0378">Hydrolase</keyword>
<dbReference type="InterPro" id="IPR001792">
    <property type="entry name" value="Acylphosphatase-like_dom"/>
</dbReference>
<dbReference type="Gene3D" id="3.30.420.40">
    <property type="match status" value="1"/>
</dbReference>
<evidence type="ECO:0000256" key="2">
    <source>
        <dbReference type="ARBA" id="ARBA00008097"/>
    </source>
</evidence>
<evidence type="ECO:0000313" key="12">
    <source>
        <dbReference type="EMBL" id="MBC9713934.1"/>
    </source>
</evidence>
<dbReference type="PROSITE" id="PS51160">
    <property type="entry name" value="ACYLPHOSPHATASE_3"/>
    <property type="match status" value="1"/>
</dbReference>
<dbReference type="InterPro" id="IPR017945">
    <property type="entry name" value="DHBP_synth_RibB-like_a/b_dom"/>
</dbReference>
<dbReference type="InterPro" id="IPR041440">
    <property type="entry name" value="HypF_C"/>
</dbReference>
<evidence type="ECO:0000259" key="10">
    <source>
        <dbReference type="PROSITE" id="PS51160"/>
    </source>
</evidence>
<dbReference type="Pfam" id="PF01300">
    <property type="entry name" value="Sua5_yciO_yrdC"/>
    <property type="match status" value="1"/>
</dbReference>
<feature type="active site" evidence="9">
    <location>
        <position position="22"/>
    </location>
</feature>
<keyword evidence="6" id="KW-0862">Zinc</keyword>
<sequence>MTTPYVRVRLRVEGVVQGVGFRPFVHAIAVRHGLTGLVANDLGGVLIEAAGTAESLARFRQALEREAPPLSVIERISAQSVEPVGPGEQTGDAFLIAASRSGTSVIANVDSHGRSTSADVADASIPPDIATCADCLRELFDPTDRRFRHPFINCTNCGPRFTVVRSLPYDRVRTTMAAFAMCAACESEYHDPSDRRFHAQPLCCPACGPTLRLVDAATGRALPGDPVAEAAEMLRAGRVLAVKGLGGYHLAVDSVNEPAVRLLRSRKRREEKPFAVMVPDTSTARRLCEVEDTGLGLLRSVRAPIVLLPRRAGAGLAASVAPGCRDLGLMLPYTPLHHLLCAQLARPYVLTSGNLFDEPIAYDEADALRRLAGIADAFLTHDRPIHARADDSVVRVVTGGAHLVRRARGHAPEPLALLSPAQRPVLACGAQLKSTFCLARGRRAVVSPHVGDLKHPDALRSFTDGVAHHRRLFGIDPEVIAHDLHPEYLSTKYAHDLADTWGAELVGVQHHHAHIASCLVDNGVRGPVIGVAFDGLGYGSDHTLWGGEFLVADLTGFRRAGHFTPVPLPGGEAAVREPWRMAVVYLDACGDGRGDGLAVRRRNADRWEEVRAVARSGVHAPPTSSVGRLFDAVAALLDLRDAVSYEGQAAVELERCADPSVTGAYVARVRADGLVHGTDLVREVVADVRAGTPNEVIAARFHNGVAHAVLDGCCGLRETTGLELVALSGGVFQNALLLDRTTDLLRRHGFRVLTHRHIPPNDGGISLGQAAVAAARTREGEAVGPC</sequence>
<evidence type="ECO:0000256" key="5">
    <source>
        <dbReference type="ARBA" id="ARBA00022771"/>
    </source>
</evidence>
<accession>A0ABR7SGE9</accession>
<dbReference type="SUPFAM" id="SSF55821">
    <property type="entry name" value="YrdC/RibB"/>
    <property type="match status" value="1"/>
</dbReference>
<dbReference type="Gene3D" id="3.30.420.360">
    <property type="match status" value="1"/>
</dbReference>
<feature type="domain" description="Acylphosphatase-like" evidence="10">
    <location>
        <begin position="7"/>
        <end position="98"/>
    </location>
</feature>
<dbReference type="Gene3D" id="3.30.110.120">
    <property type="match status" value="1"/>
</dbReference>
<dbReference type="Pfam" id="PF22521">
    <property type="entry name" value="HypF_C_2"/>
    <property type="match status" value="1"/>
</dbReference>
<dbReference type="PROSITE" id="PS00150">
    <property type="entry name" value="ACYLPHOSPHATASE_1"/>
    <property type="match status" value="1"/>
</dbReference>
<dbReference type="InterPro" id="IPR011125">
    <property type="entry name" value="Znf_HypF"/>
</dbReference>
<gene>
    <name evidence="12" type="primary">hypF</name>
    <name evidence="12" type="ORF">H9Y04_15300</name>
</gene>
<dbReference type="Pfam" id="PF07503">
    <property type="entry name" value="zf-HYPF"/>
    <property type="match status" value="2"/>
</dbReference>
<dbReference type="Pfam" id="PF00708">
    <property type="entry name" value="Acylphosphatase"/>
    <property type="match status" value="1"/>
</dbReference>
<evidence type="ECO:0000259" key="11">
    <source>
        <dbReference type="PROSITE" id="PS51163"/>
    </source>
</evidence>
<dbReference type="InterPro" id="IPR006070">
    <property type="entry name" value="Sua5-like_dom"/>
</dbReference>
<keyword evidence="13" id="KW-1185">Reference proteome</keyword>
<dbReference type="SUPFAM" id="SSF54975">
    <property type="entry name" value="Acylphosphatase/BLUF domain-like"/>
    <property type="match status" value="1"/>
</dbReference>
<evidence type="ECO:0000313" key="13">
    <source>
        <dbReference type="Proteomes" id="UP000642284"/>
    </source>
</evidence>
<evidence type="ECO:0000256" key="6">
    <source>
        <dbReference type="ARBA" id="ARBA00022833"/>
    </source>
</evidence>
<dbReference type="InterPro" id="IPR036046">
    <property type="entry name" value="Acylphosphatase-like_dom_sf"/>
</dbReference>
<comment type="catalytic activity">
    <reaction evidence="9">
        <text>an acyl phosphate + H2O = a carboxylate + phosphate + H(+)</text>
        <dbReference type="Rhea" id="RHEA:14965"/>
        <dbReference type="ChEBI" id="CHEBI:15377"/>
        <dbReference type="ChEBI" id="CHEBI:15378"/>
        <dbReference type="ChEBI" id="CHEBI:29067"/>
        <dbReference type="ChEBI" id="CHEBI:43474"/>
        <dbReference type="ChEBI" id="CHEBI:59918"/>
        <dbReference type="EC" id="3.6.1.7"/>
    </reaction>
</comment>
<comment type="similarity">
    <text evidence="2 8">Belongs to the carbamoyltransferase HypF family.</text>
</comment>
<comment type="caution">
    <text evidence="12">The sequence shown here is derived from an EMBL/GenBank/DDBJ whole genome shotgun (WGS) entry which is preliminary data.</text>
</comment>
<name>A0ABR7SGE9_9ACTN</name>
<evidence type="ECO:0000256" key="9">
    <source>
        <dbReference type="PROSITE-ProRule" id="PRU00520"/>
    </source>
</evidence>
<organism evidence="12 13">
    <name type="scientific">Streptomyces polyasparticus</name>
    <dbReference type="NCBI Taxonomy" id="2767826"/>
    <lineage>
        <taxon>Bacteria</taxon>
        <taxon>Bacillati</taxon>
        <taxon>Actinomycetota</taxon>
        <taxon>Actinomycetes</taxon>
        <taxon>Kitasatosporales</taxon>
        <taxon>Streptomycetaceae</taxon>
        <taxon>Streptomyces</taxon>
    </lineage>
</organism>
<dbReference type="RefSeq" id="WP_187814359.1">
    <property type="nucleotide sequence ID" value="NZ_JACTVJ010000006.1"/>
</dbReference>
<dbReference type="InterPro" id="IPR004421">
    <property type="entry name" value="Carbamoyltransferase_HypF"/>
</dbReference>
<dbReference type="NCBIfam" id="TIGR00143">
    <property type="entry name" value="hypF"/>
    <property type="match status" value="1"/>
</dbReference>
<evidence type="ECO:0000256" key="3">
    <source>
        <dbReference type="ARBA" id="ARBA00022598"/>
    </source>
</evidence>
<dbReference type="PANTHER" id="PTHR42959">
    <property type="entry name" value="CARBAMOYLTRANSFERASE"/>
    <property type="match status" value="1"/>
</dbReference>
<dbReference type="EMBL" id="JACTVJ010000006">
    <property type="protein sequence ID" value="MBC9713934.1"/>
    <property type="molecule type" value="Genomic_DNA"/>
</dbReference>
<dbReference type="InterPro" id="IPR017968">
    <property type="entry name" value="Acylphosphatase_CS"/>
</dbReference>
<dbReference type="Gene3D" id="3.90.870.50">
    <property type="match status" value="1"/>
</dbReference>
<dbReference type="PIRSF" id="PIRSF006256">
    <property type="entry name" value="CMPcnvr_hdrg_mat"/>
    <property type="match status" value="1"/>
</dbReference>
<dbReference type="InterPro" id="IPR051060">
    <property type="entry name" value="Carbamoyltrans_HypF-like"/>
</dbReference>
<keyword evidence="3" id="KW-0436">Ligase</keyword>
<reference evidence="12 13" key="1">
    <citation type="submission" date="2020-08" db="EMBL/GenBank/DDBJ databases">
        <title>Genemic of Streptomyces polyaspartic.</title>
        <authorList>
            <person name="Liu W."/>
        </authorList>
    </citation>
    <scope>NUCLEOTIDE SEQUENCE [LARGE SCALE GENOMIC DNA]</scope>
    <source>
        <strain evidence="12 13">TRM66268-LWL</strain>
    </source>
</reference>
<evidence type="ECO:0000256" key="7">
    <source>
        <dbReference type="ARBA" id="ARBA00048220"/>
    </source>
</evidence>
<evidence type="ECO:0000256" key="1">
    <source>
        <dbReference type="ARBA" id="ARBA00004711"/>
    </source>
</evidence>
<proteinExistence type="inferred from homology"/>